<evidence type="ECO:0000313" key="1">
    <source>
        <dbReference type="EMBL" id="EMY60082.1"/>
    </source>
</evidence>
<organism evidence="1 2">
    <name type="scientific">Leptospira terpstrae serovar Hualin str. LT 11-33 = ATCC 700639</name>
    <dbReference type="NCBI Taxonomy" id="1257025"/>
    <lineage>
        <taxon>Bacteria</taxon>
        <taxon>Pseudomonadati</taxon>
        <taxon>Spirochaetota</taxon>
        <taxon>Spirochaetia</taxon>
        <taxon>Leptospirales</taxon>
        <taxon>Leptospiraceae</taxon>
        <taxon>Leptospira</taxon>
    </lineage>
</organism>
<reference evidence="1" key="1">
    <citation type="submission" date="2013-03" db="EMBL/GenBank/DDBJ databases">
        <authorList>
            <person name="Harkins D.M."/>
            <person name="Durkin A.S."/>
            <person name="Brinkac L.M."/>
            <person name="Haft D.H."/>
            <person name="Selengut J.D."/>
            <person name="Sanka R."/>
            <person name="DePew J."/>
            <person name="Purushe J."/>
            <person name="Hartskeerl R.A."/>
            <person name="Ahmed A."/>
            <person name="van der Linden H."/>
            <person name="Goris M.G.A."/>
            <person name="Vinetz J.M."/>
            <person name="Sutton G.G."/>
            <person name="Nierman W.C."/>
            <person name="Fouts D.E."/>
        </authorList>
    </citation>
    <scope>NUCLEOTIDE SEQUENCE [LARGE SCALE GENOMIC DNA]</scope>
    <source>
        <strain evidence="1">LT 11-33</strain>
    </source>
</reference>
<keyword evidence="2" id="KW-1185">Reference proteome</keyword>
<dbReference type="AlphaFoldDB" id="N1VSX9"/>
<name>N1VSX9_9LEPT</name>
<proteinExistence type="predicted"/>
<dbReference type="EMBL" id="AOGW02000018">
    <property type="protein sequence ID" value="EMY60082.1"/>
    <property type="molecule type" value="Genomic_DNA"/>
</dbReference>
<gene>
    <name evidence="1" type="ORF">LEP1GSC203_1036</name>
</gene>
<dbReference type="STRING" id="1257025.LEP1GSC203_1036"/>
<evidence type="ECO:0000313" key="2">
    <source>
        <dbReference type="Proteomes" id="UP000012371"/>
    </source>
</evidence>
<comment type="caution">
    <text evidence="1">The sequence shown here is derived from an EMBL/GenBank/DDBJ whole genome shotgun (WGS) entry which is preliminary data.</text>
</comment>
<dbReference type="Proteomes" id="UP000012371">
    <property type="component" value="Unassembled WGS sequence"/>
</dbReference>
<accession>N1VSX9</accession>
<sequence length="41" mass="4626">MAKKRKPVCLIRPALGMESVLVFARKLGEEGEKQLIIEQNT</sequence>
<protein>
    <submittedName>
        <fullName evidence="1">Uncharacterized protein</fullName>
    </submittedName>
</protein>